<dbReference type="InterPro" id="IPR002343">
    <property type="entry name" value="Hud_Sxl_RNA"/>
</dbReference>
<dbReference type="GO" id="GO:0003729">
    <property type="term" value="F:mRNA binding"/>
    <property type="evidence" value="ECO:0007669"/>
    <property type="project" value="UniProtKB-ARBA"/>
</dbReference>
<dbReference type="InterPro" id="IPR035979">
    <property type="entry name" value="RBD_domain_sf"/>
</dbReference>
<dbReference type="GO" id="GO:0009967">
    <property type="term" value="P:positive regulation of signal transduction"/>
    <property type="evidence" value="ECO:0007669"/>
    <property type="project" value="UniProtKB-ARBA"/>
</dbReference>
<sequence>MDECNVFVKYLPPELTDAEFYQLFKGFGAILSHKIMIDQRTGKSLGYGFVRYGHSSASQNAIKAMNGVRVSNKRLLCKLANISPSSFSQEAPKNPVLHSEDPSDNLYIKPLLKETTEEDLFNLFIPFGPISECKVMLDRFTGQSRQIGFVRYYNVEDARKAKEHMNNYKLDGHSLPLTVKYADNKEQKIARRALKPKPSLPLPPQPTELAPPHPLQLPFAYPVMPFYPPLFPYPPLLSHDMFAPTSSYSVPFFPFDPYQPQNWNEPMATPIDSSLQSDYFEGLPDGTLNIQSLYLDDNHQNGAHPLPYSNFPTLQNTLPDEP</sequence>
<organism evidence="5">
    <name type="scientific">Arcella intermedia</name>
    <dbReference type="NCBI Taxonomy" id="1963864"/>
    <lineage>
        <taxon>Eukaryota</taxon>
        <taxon>Amoebozoa</taxon>
        <taxon>Tubulinea</taxon>
        <taxon>Elardia</taxon>
        <taxon>Arcellinida</taxon>
        <taxon>Sphaerothecina</taxon>
        <taxon>Arcellidae</taxon>
        <taxon>Arcella</taxon>
    </lineage>
</organism>
<dbReference type="PANTHER" id="PTHR24012">
    <property type="entry name" value="RNA BINDING PROTEIN"/>
    <property type="match status" value="1"/>
</dbReference>
<dbReference type="EMBL" id="GIBP01004748">
    <property type="protein sequence ID" value="NDV33717.1"/>
    <property type="molecule type" value="Transcribed_RNA"/>
</dbReference>
<evidence type="ECO:0000259" key="4">
    <source>
        <dbReference type="PROSITE" id="PS50102"/>
    </source>
</evidence>
<dbReference type="PROSITE" id="PS50102">
    <property type="entry name" value="RRM"/>
    <property type="match status" value="2"/>
</dbReference>
<dbReference type="Pfam" id="PF00076">
    <property type="entry name" value="RRM_1"/>
    <property type="match status" value="2"/>
</dbReference>
<accession>A0A6B2LA86</accession>
<dbReference type="Gene3D" id="3.30.70.330">
    <property type="match status" value="2"/>
</dbReference>
<feature type="domain" description="RRM" evidence="4">
    <location>
        <begin position="4"/>
        <end position="82"/>
    </location>
</feature>
<dbReference type="SMART" id="SM00360">
    <property type="entry name" value="RRM"/>
    <property type="match status" value="2"/>
</dbReference>
<dbReference type="InterPro" id="IPR000504">
    <property type="entry name" value="RRM_dom"/>
</dbReference>
<feature type="domain" description="RRM" evidence="4">
    <location>
        <begin position="104"/>
        <end position="184"/>
    </location>
</feature>
<name>A0A6B2LA86_9EUKA</name>
<dbReference type="PRINTS" id="PR00961">
    <property type="entry name" value="HUDSXLRNA"/>
</dbReference>
<evidence type="ECO:0000256" key="3">
    <source>
        <dbReference type="PROSITE-ProRule" id="PRU00176"/>
    </source>
</evidence>
<dbReference type="SUPFAM" id="SSF54928">
    <property type="entry name" value="RNA-binding domain, RBD"/>
    <property type="match status" value="2"/>
</dbReference>
<dbReference type="GO" id="GO:1990904">
    <property type="term" value="C:ribonucleoprotein complex"/>
    <property type="evidence" value="ECO:0007669"/>
    <property type="project" value="InterPro"/>
</dbReference>
<dbReference type="GO" id="GO:0010629">
    <property type="term" value="P:negative regulation of gene expression"/>
    <property type="evidence" value="ECO:0007669"/>
    <property type="project" value="UniProtKB-ARBA"/>
</dbReference>
<keyword evidence="1" id="KW-0677">Repeat</keyword>
<dbReference type="CDD" id="cd00590">
    <property type="entry name" value="RRM_SF"/>
    <property type="match status" value="1"/>
</dbReference>
<dbReference type="FunFam" id="3.30.70.330:FF:000383">
    <property type="entry name" value="Sex lethal, isoform D"/>
    <property type="match status" value="1"/>
</dbReference>
<evidence type="ECO:0000256" key="2">
    <source>
        <dbReference type="ARBA" id="ARBA00022884"/>
    </source>
</evidence>
<dbReference type="InterPro" id="IPR012677">
    <property type="entry name" value="Nucleotide-bd_a/b_plait_sf"/>
</dbReference>
<protein>
    <recommendedName>
        <fullName evidence="4">RRM domain-containing protein</fullName>
    </recommendedName>
</protein>
<proteinExistence type="predicted"/>
<evidence type="ECO:0000313" key="5">
    <source>
        <dbReference type="EMBL" id="NDV33717.1"/>
    </source>
</evidence>
<evidence type="ECO:0000256" key="1">
    <source>
        <dbReference type="ARBA" id="ARBA00022737"/>
    </source>
</evidence>
<dbReference type="GO" id="GO:0005737">
    <property type="term" value="C:cytoplasm"/>
    <property type="evidence" value="ECO:0007669"/>
    <property type="project" value="UniProtKB-ARBA"/>
</dbReference>
<dbReference type="AlphaFoldDB" id="A0A6B2LA86"/>
<reference evidence="5" key="1">
    <citation type="journal article" date="2020" name="J. Eukaryot. Microbiol.">
        <title>De novo Sequencing, Assembly and Annotation of the Transcriptome for the Free-Living Testate Amoeba Arcella intermedia.</title>
        <authorList>
            <person name="Ribeiro G.M."/>
            <person name="Porfirio-Sousa A.L."/>
            <person name="Maurer-Alcala X.X."/>
            <person name="Katz L.A."/>
            <person name="Lahr D.J.G."/>
        </authorList>
    </citation>
    <scope>NUCLEOTIDE SEQUENCE</scope>
</reference>
<keyword evidence="2 3" id="KW-0694">RNA-binding</keyword>